<dbReference type="InterPro" id="IPR016181">
    <property type="entry name" value="Acyl_CoA_acyltransferase"/>
</dbReference>
<dbReference type="KEGG" id="ido:I598_2879"/>
<dbReference type="Proteomes" id="UP000076794">
    <property type="component" value="Chromosome"/>
</dbReference>
<dbReference type="CDD" id="cd04301">
    <property type="entry name" value="NAT_SF"/>
    <property type="match status" value="1"/>
</dbReference>
<protein>
    <submittedName>
        <fullName evidence="2">Putative acetyltransferase</fullName>
    </submittedName>
</protein>
<accession>A0A161IFT8</accession>
<dbReference type="PANTHER" id="PTHR43617:SF20">
    <property type="entry name" value="N-ALPHA-ACETYLTRANSFERASE RIMI"/>
    <property type="match status" value="1"/>
</dbReference>
<dbReference type="RefSeq" id="WP_068203542.1">
    <property type="nucleotide sequence ID" value="NZ_CP014209.1"/>
</dbReference>
<dbReference type="EMBL" id="CP014209">
    <property type="protein sequence ID" value="ANC32397.1"/>
    <property type="molecule type" value="Genomic_DNA"/>
</dbReference>
<organism evidence="2 3">
    <name type="scientific">Isoptericola dokdonensis DS-3</name>
    <dbReference type="NCBI Taxonomy" id="1300344"/>
    <lineage>
        <taxon>Bacteria</taxon>
        <taxon>Bacillati</taxon>
        <taxon>Actinomycetota</taxon>
        <taxon>Actinomycetes</taxon>
        <taxon>Micrococcales</taxon>
        <taxon>Promicromonosporaceae</taxon>
        <taxon>Isoptericola</taxon>
    </lineage>
</organism>
<dbReference type="PROSITE" id="PS51186">
    <property type="entry name" value="GNAT"/>
    <property type="match status" value="1"/>
</dbReference>
<dbReference type="InterPro" id="IPR000182">
    <property type="entry name" value="GNAT_dom"/>
</dbReference>
<dbReference type="Gene3D" id="3.40.630.30">
    <property type="match status" value="1"/>
</dbReference>
<feature type="domain" description="N-acetyltransferase" evidence="1">
    <location>
        <begin position="8"/>
        <end position="167"/>
    </location>
</feature>
<evidence type="ECO:0000313" key="3">
    <source>
        <dbReference type="Proteomes" id="UP000076794"/>
    </source>
</evidence>
<dbReference type="GO" id="GO:0016747">
    <property type="term" value="F:acyltransferase activity, transferring groups other than amino-acyl groups"/>
    <property type="evidence" value="ECO:0007669"/>
    <property type="project" value="InterPro"/>
</dbReference>
<dbReference type="PANTHER" id="PTHR43617">
    <property type="entry name" value="L-AMINO ACID N-ACETYLTRANSFERASE"/>
    <property type="match status" value="1"/>
</dbReference>
<gene>
    <name evidence="2" type="ORF">I598_2879</name>
</gene>
<evidence type="ECO:0000313" key="2">
    <source>
        <dbReference type="EMBL" id="ANC32397.1"/>
    </source>
</evidence>
<dbReference type="SUPFAM" id="SSF55729">
    <property type="entry name" value="Acyl-CoA N-acyltransferases (Nat)"/>
    <property type="match status" value="1"/>
</dbReference>
<proteinExistence type="predicted"/>
<dbReference type="OrthoDB" id="5243635at2"/>
<dbReference type="PATRIC" id="fig|1300344.3.peg.2896"/>
<sequence length="167" mass="18036">MTVPTPEITVRAATPDDAAACAFVHYTSWGETYTGLASAAFWERASLERSTTTWQRWLDDGLPAVVGEVDGQVVGIALAREGRESDGHPPVRDQELYQLYVLASHHGSGIGQVLLDHVLPPGTPAQLWVAEHNPRALRFYERNGFAADGATDPGDSFGGIAALRLVR</sequence>
<name>A0A161IFT8_9MICO</name>
<reference evidence="2 3" key="1">
    <citation type="submission" date="2016-01" db="EMBL/GenBank/DDBJ databases">
        <title>Complete genome sequence of a soil Actinobacterium, Isoptericola dokdonensis DS-3.</title>
        <authorList>
            <person name="Kwon S.-K."/>
            <person name="Kim J.F."/>
        </authorList>
    </citation>
    <scope>NUCLEOTIDE SEQUENCE [LARGE SCALE GENOMIC DNA]</scope>
    <source>
        <strain evidence="2 3">DS-3</strain>
    </source>
</reference>
<keyword evidence="2" id="KW-0808">Transferase</keyword>
<evidence type="ECO:0000259" key="1">
    <source>
        <dbReference type="PROSITE" id="PS51186"/>
    </source>
</evidence>
<dbReference type="InterPro" id="IPR050276">
    <property type="entry name" value="MshD_Acetyltransferase"/>
</dbReference>
<keyword evidence="3" id="KW-1185">Reference proteome</keyword>
<dbReference type="Pfam" id="PF00583">
    <property type="entry name" value="Acetyltransf_1"/>
    <property type="match status" value="1"/>
</dbReference>
<dbReference type="AlphaFoldDB" id="A0A161IFT8"/>